<accession>A0AAD6S0R4</accession>
<feature type="compositionally biased region" description="Basic and acidic residues" evidence="1">
    <location>
        <begin position="325"/>
        <end position="341"/>
    </location>
</feature>
<evidence type="ECO:0000256" key="1">
    <source>
        <dbReference type="SAM" id="MobiDB-lite"/>
    </source>
</evidence>
<feature type="region of interest" description="Disordered" evidence="1">
    <location>
        <begin position="206"/>
        <end position="315"/>
    </location>
</feature>
<feature type="region of interest" description="Disordered" evidence="1">
    <location>
        <begin position="322"/>
        <end position="341"/>
    </location>
</feature>
<evidence type="ECO:0000313" key="3">
    <source>
        <dbReference type="Proteomes" id="UP001218188"/>
    </source>
</evidence>
<organism evidence="2 3">
    <name type="scientific">Mycena alexandri</name>
    <dbReference type="NCBI Taxonomy" id="1745969"/>
    <lineage>
        <taxon>Eukaryota</taxon>
        <taxon>Fungi</taxon>
        <taxon>Dikarya</taxon>
        <taxon>Basidiomycota</taxon>
        <taxon>Agaricomycotina</taxon>
        <taxon>Agaricomycetes</taxon>
        <taxon>Agaricomycetidae</taxon>
        <taxon>Agaricales</taxon>
        <taxon>Marasmiineae</taxon>
        <taxon>Mycenaceae</taxon>
        <taxon>Mycena</taxon>
    </lineage>
</organism>
<keyword evidence="3" id="KW-1185">Reference proteome</keyword>
<feature type="compositionally biased region" description="Basic and acidic residues" evidence="1">
    <location>
        <begin position="287"/>
        <end position="299"/>
    </location>
</feature>
<proteinExistence type="predicted"/>
<dbReference type="EMBL" id="JARJCM010000317">
    <property type="protein sequence ID" value="KAJ7018898.1"/>
    <property type="molecule type" value="Genomic_DNA"/>
</dbReference>
<feature type="compositionally biased region" description="Basic and acidic residues" evidence="1">
    <location>
        <begin position="267"/>
        <end position="280"/>
    </location>
</feature>
<dbReference type="Proteomes" id="UP001218188">
    <property type="component" value="Unassembled WGS sequence"/>
</dbReference>
<feature type="compositionally biased region" description="Polar residues" evidence="1">
    <location>
        <begin position="242"/>
        <end position="255"/>
    </location>
</feature>
<dbReference type="AlphaFoldDB" id="A0AAD6S0R4"/>
<evidence type="ECO:0000313" key="2">
    <source>
        <dbReference type="EMBL" id="KAJ7018898.1"/>
    </source>
</evidence>
<name>A0AAD6S0R4_9AGAR</name>
<reference evidence="2" key="1">
    <citation type="submission" date="2023-03" db="EMBL/GenBank/DDBJ databases">
        <title>Massive genome expansion in bonnet fungi (Mycena s.s.) driven by repeated elements and novel gene families across ecological guilds.</title>
        <authorList>
            <consortium name="Lawrence Berkeley National Laboratory"/>
            <person name="Harder C.B."/>
            <person name="Miyauchi S."/>
            <person name="Viragh M."/>
            <person name="Kuo A."/>
            <person name="Thoen E."/>
            <person name="Andreopoulos B."/>
            <person name="Lu D."/>
            <person name="Skrede I."/>
            <person name="Drula E."/>
            <person name="Henrissat B."/>
            <person name="Morin E."/>
            <person name="Kohler A."/>
            <person name="Barry K."/>
            <person name="LaButti K."/>
            <person name="Morin E."/>
            <person name="Salamov A."/>
            <person name="Lipzen A."/>
            <person name="Mereny Z."/>
            <person name="Hegedus B."/>
            <person name="Baldrian P."/>
            <person name="Stursova M."/>
            <person name="Weitz H."/>
            <person name="Taylor A."/>
            <person name="Grigoriev I.V."/>
            <person name="Nagy L.G."/>
            <person name="Martin F."/>
            <person name="Kauserud H."/>
        </authorList>
    </citation>
    <scope>NUCLEOTIDE SEQUENCE</scope>
    <source>
        <strain evidence="2">CBHHK200</strain>
    </source>
</reference>
<feature type="compositionally biased region" description="Acidic residues" evidence="1">
    <location>
        <begin position="300"/>
        <end position="313"/>
    </location>
</feature>
<sequence>MSTLNYYCYPPVHASSGWDETITPGVWLVTNPNCPSPGPGLYTSWHACAAVTDGMAETPTYYDRQEDSYAAWHVCCRLGEHNHPADPVAWSPFKHRVKVESPAPPTPTKVPQHISPASPSLANLHFAVRGGEVIYSDPESALEHHLRVAGGSAKTEIIATDNYYKAIFFARGAGESAAEQLALARTNNTDPFVATKPGVPCGSITAPISPPPRTPATPRATTSSGARGGRKPIPAPVFAQLSGATSVRNKANHGQGSRARLASTSARVDESRSKASEKRLAAIKGALEGKGKGKVKSESVEDGGEETDYDVDGEYERLASGWVPVEERFDPSSENKPRDDA</sequence>
<protein>
    <submittedName>
        <fullName evidence="2">Uncharacterized protein</fullName>
    </submittedName>
</protein>
<comment type="caution">
    <text evidence="2">The sequence shown here is derived from an EMBL/GenBank/DDBJ whole genome shotgun (WGS) entry which is preliminary data.</text>
</comment>
<gene>
    <name evidence="2" type="ORF">C8F04DRAFT_1277005</name>
</gene>